<reference evidence="2 3" key="1">
    <citation type="journal article" date="2016" name="BMC Genomics">
        <title>Genomic analysis of the nitrate-respiring Sphingopyxis granuli (formerly Sphingomonas macrogoltabida) strain TFA.</title>
        <authorList>
            <person name="Garcia-Romero I."/>
            <person name="Perez-Pulido A.J."/>
            <person name="Gonzalez-Flores Y.E."/>
            <person name="Reyes-Ramirez F."/>
            <person name="Santero E."/>
            <person name="Floriano B."/>
        </authorList>
    </citation>
    <scope>NUCLEOTIDE SEQUENCE [LARGE SCALE GENOMIC DNA]</scope>
    <source>
        <strain evidence="2 3">TFA</strain>
    </source>
</reference>
<keyword evidence="1" id="KW-0732">Signal</keyword>
<dbReference type="RefSeq" id="WP_148650802.1">
    <property type="nucleotide sequence ID" value="NZ_CP012199.1"/>
</dbReference>
<dbReference type="EMBL" id="CP012199">
    <property type="protein sequence ID" value="AMG73491.1"/>
    <property type="molecule type" value="Genomic_DNA"/>
</dbReference>
<keyword evidence="3" id="KW-1185">Reference proteome</keyword>
<dbReference type="KEGG" id="sgi:SGRAN_1098"/>
<accession>A0AA86L273</accession>
<evidence type="ECO:0000313" key="2">
    <source>
        <dbReference type="EMBL" id="AMG73491.1"/>
    </source>
</evidence>
<feature type="signal peptide" evidence="1">
    <location>
        <begin position="1"/>
        <end position="25"/>
    </location>
</feature>
<feature type="chain" id="PRO_5041673924" evidence="1">
    <location>
        <begin position="26"/>
        <end position="603"/>
    </location>
</feature>
<evidence type="ECO:0000313" key="3">
    <source>
        <dbReference type="Proteomes" id="UP000058599"/>
    </source>
</evidence>
<keyword evidence="2" id="KW-0449">Lipoprotein</keyword>
<proteinExistence type="predicted"/>
<evidence type="ECO:0000256" key="1">
    <source>
        <dbReference type="SAM" id="SignalP"/>
    </source>
</evidence>
<dbReference type="InterPro" id="IPR006311">
    <property type="entry name" value="TAT_signal"/>
</dbReference>
<organism evidence="2 3">
    <name type="scientific">Sphingopyxis granuli</name>
    <dbReference type="NCBI Taxonomy" id="267128"/>
    <lineage>
        <taxon>Bacteria</taxon>
        <taxon>Pseudomonadati</taxon>
        <taxon>Pseudomonadota</taxon>
        <taxon>Alphaproteobacteria</taxon>
        <taxon>Sphingomonadales</taxon>
        <taxon>Sphingomonadaceae</taxon>
        <taxon>Sphingopyxis</taxon>
    </lineage>
</organism>
<dbReference type="Pfam" id="PF05960">
    <property type="entry name" value="DUF885"/>
    <property type="match status" value="1"/>
</dbReference>
<dbReference type="Proteomes" id="UP000058599">
    <property type="component" value="Chromosome"/>
</dbReference>
<dbReference type="PROSITE" id="PS51318">
    <property type="entry name" value="TAT"/>
    <property type="match status" value="1"/>
</dbReference>
<dbReference type="PANTHER" id="PTHR33361:SF16">
    <property type="entry name" value="DUF885 DOMAIN-CONTAINING PROTEIN"/>
    <property type="match status" value="1"/>
</dbReference>
<dbReference type="PANTHER" id="PTHR33361">
    <property type="entry name" value="GLR0591 PROTEIN"/>
    <property type="match status" value="1"/>
</dbReference>
<dbReference type="InterPro" id="IPR010281">
    <property type="entry name" value="DUF885"/>
</dbReference>
<gene>
    <name evidence="2" type="ORF">SGRAN_1098</name>
</gene>
<dbReference type="AlphaFoldDB" id="A0AA86L273"/>
<sequence>MTGARLSRRELLAAGALVAAAPAWAVGGDEDARLNAFFESVFQRDLARSPSAQSAMGVKGGQAGWPDVSQRRADEDIRLARGDLAALRRFDRRALTPQARLSYDLFAYDAEEAIERHRWRGHHYPVCQMRGPQRDIPQTLINNHAIADRADAEAYVARLHAVAPYLAAVVAGLERQAANGVAPPAFSIPLVIGNCEKLISGAPFQSGAPDSPMLADFRGKIAKLALSDTEKSQLLRAAEAGLLEGFGPGFRHLIACLRSIPCGEGCNDGVWRLPDGDAYYAAQLRWNTTLSLSPAEVHRIGLEETARLHAEMRAVAKRAGFSGTLAELFEHVRTDPRFYYPDTPEGKAAYLDAMRAKIAAVTARLGELTNHVPSADVVVKPVEPWLEASAGTAGYFAPSADGTRPGILYVNTRDMRNLPIYELSALSYHEGVPGHHLEKAVTRALTGLPRFRAFGGYTAFSEGWALFAEQLPVEMGLYDDPWQEFGRLSMELMRAGRLVTDTGVHALRWSRERAVAWLDENTPANHADNVTAIQRYIVTPGQACAYEMGKLKLVELRDRARTRLGDRFDLRRFNDSVLGSGPLPLPLLEAHIDAWIAKGGGTA</sequence>
<protein>
    <submittedName>
        <fullName evidence="2">Lipoprotein</fullName>
    </submittedName>
</protein>
<name>A0AA86L273_9SPHN</name>